<dbReference type="Proteomes" id="UP001567538">
    <property type="component" value="Unassembled WGS sequence"/>
</dbReference>
<dbReference type="EMBL" id="JBEAFC010000007">
    <property type="protein sequence ID" value="KAL1550737.1"/>
    <property type="molecule type" value="Genomic_DNA"/>
</dbReference>
<sequence length="141" mass="15250">MTGHSFPSPSIFLSLSTLQLATSPSIPHLVWHESVNTARQPTLLRFSVVDLQPSKSSRASLFGCRLSSPPTSRFTAVDLSRAVTVQRLAPEQPCSAVPPASKSPRQFSASAVAVVSVKAFWNLRLSYQTSSFVVQLLKSGH</sequence>
<gene>
    <name evidence="1" type="ORF">AAHA92_18665</name>
</gene>
<organism evidence="1 2">
    <name type="scientific">Salvia divinorum</name>
    <name type="common">Maria pastora</name>
    <name type="synonym">Diviner's sage</name>
    <dbReference type="NCBI Taxonomy" id="28513"/>
    <lineage>
        <taxon>Eukaryota</taxon>
        <taxon>Viridiplantae</taxon>
        <taxon>Streptophyta</taxon>
        <taxon>Embryophyta</taxon>
        <taxon>Tracheophyta</taxon>
        <taxon>Spermatophyta</taxon>
        <taxon>Magnoliopsida</taxon>
        <taxon>eudicotyledons</taxon>
        <taxon>Gunneridae</taxon>
        <taxon>Pentapetalae</taxon>
        <taxon>asterids</taxon>
        <taxon>lamiids</taxon>
        <taxon>Lamiales</taxon>
        <taxon>Lamiaceae</taxon>
        <taxon>Nepetoideae</taxon>
        <taxon>Mentheae</taxon>
        <taxon>Salviinae</taxon>
        <taxon>Salvia</taxon>
        <taxon>Salvia subgen. Calosphace</taxon>
    </lineage>
</organism>
<proteinExistence type="predicted"/>
<accession>A0ABD1H2V7</accession>
<evidence type="ECO:0000313" key="1">
    <source>
        <dbReference type="EMBL" id="KAL1550737.1"/>
    </source>
</evidence>
<protein>
    <submittedName>
        <fullName evidence="1">Uncharacterized protein</fullName>
    </submittedName>
</protein>
<name>A0ABD1H2V7_SALDI</name>
<keyword evidence="2" id="KW-1185">Reference proteome</keyword>
<evidence type="ECO:0000313" key="2">
    <source>
        <dbReference type="Proteomes" id="UP001567538"/>
    </source>
</evidence>
<comment type="caution">
    <text evidence="1">The sequence shown here is derived from an EMBL/GenBank/DDBJ whole genome shotgun (WGS) entry which is preliminary data.</text>
</comment>
<dbReference type="AlphaFoldDB" id="A0ABD1H2V7"/>
<reference evidence="1 2" key="1">
    <citation type="submission" date="2024-06" db="EMBL/GenBank/DDBJ databases">
        <title>A chromosome level genome sequence of Diviner's sage (Salvia divinorum).</title>
        <authorList>
            <person name="Ford S.A."/>
            <person name="Ro D.-K."/>
            <person name="Ness R.W."/>
            <person name="Phillips M.A."/>
        </authorList>
    </citation>
    <scope>NUCLEOTIDE SEQUENCE [LARGE SCALE GENOMIC DNA]</scope>
    <source>
        <strain evidence="1">SAF-2024a</strain>
        <tissue evidence="1">Leaf</tissue>
    </source>
</reference>